<organism evidence="2 3">
    <name type="scientific">Candidatus Collierbacteria bacterium CG1_02_44_10</name>
    <dbReference type="NCBI Taxonomy" id="1805087"/>
    <lineage>
        <taxon>Bacteria</taxon>
        <taxon>Candidatus Collieribacteriota</taxon>
    </lineage>
</organism>
<sequence>MLLSGEYIAGFVDGEGCFSITIGKHHTTKNRLDPRLNFEIELRGDDREVLEMIAETLGCGRIYELNYDRYGWYPHVKLKISGIKDIAEKIIPFFRKYSLFAKKRFSFEIFCQAAKVFEDKQHLTKEGIEKLIYLKTQMNKYSSRSSIRQGAGKPRARREES</sequence>
<dbReference type="Gene3D" id="3.10.28.10">
    <property type="entry name" value="Homing endonucleases"/>
    <property type="match status" value="1"/>
</dbReference>
<dbReference type="AlphaFoldDB" id="A0A1J4RXN4"/>
<dbReference type="EMBL" id="MNUK01000052">
    <property type="protein sequence ID" value="OIN91164.1"/>
    <property type="molecule type" value="Genomic_DNA"/>
</dbReference>
<dbReference type="SUPFAM" id="SSF55608">
    <property type="entry name" value="Homing endonucleases"/>
    <property type="match status" value="1"/>
</dbReference>
<dbReference type="InterPro" id="IPR051289">
    <property type="entry name" value="LAGLIDADG_Endonuclease"/>
</dbReference>
<gene>
    <name evidence="2" type="ORF">AUJ42_02140</name>
</gene>
<dbReference type="PANTHER" id="PTHR36181">
    <property type="entry name" value="INTRON-ENCODED ENDONUCLEASE AI3-RELATED"/>
    <property type="match status" value="1"/>
</dbReference>
<dbReference type="Proteomes" id="UP000182345">
    <property type="component" value="Unassembled WGS sequence"/>
</dbReference>
<feature type="domain" description="Homing endonuclease LAGLIDADG" evidence="1">
    <location>
        <begin position="8"/>
        <end position="113"/>
    </location>
</feature>
<name>A0A1J4RXN4_9BACT</name>
<comment type="caution">
    <text evidence="2">The sequence shown here is derived from an EMBL/GenBank/DDBJ whole genome shotgun (WGS) entry which is preliminary data.</text>
</comment>
<evidence type="ECO:0000313" key="2">
    <source>
        <dbReference type="EMBL" id="OIN91164.1"/>
    </source>
</evidence>
<protein>
    <recommendedName>
        <fullName evidence="1">Homing endonuclease LAGLIDADG domain-containing protein</fullName>
    </recommendedName>
</protein>
<dbReference type="InterPro" id="IPR004860">
    <property type="entry name" value="LAGLIDADG_dom"/>
</dbReference>
<dbReference type="PANTHER" id="PTHR36181:SF4">
    <property type="entry name" value="LAGLIDADG ENDONUCLEASE"/>
    <property type="match status" value="1"/>
</dbReference>
<dbReference type="Pfam" id="PF00961">
    <property type="entry name" value="LAGLIDADG_1"/>
    <property type="match status" value="1"/>
</dbReference>
<evidence type="ECO:0000259" key="1">
    <source>
        <dbReference type="Pfam" id="PF00961"/>
    </source>
</evidence>
<accession>A0A1J4RXN4</accession>
<proteinExistence type="predicted"/>
<dbReference type="GO" id="GO:0004519">
    <property type="term" value="F:endonuclease activity"/>
    <property type="evidence" value="ECO:0007669"/>
    <property type="project" value="InterPro"/>
</dbReference>
<reference evidence="2 3" key="1">
    <citation type="journal article" date="2016" name="Environ. Microbiol.">
        <title>Genomic resolution of a cold subsurface aquifer community provides metabolic insights for novel microbes adapted to high CO concentrations.</title>
        <authorList>
            <person name="Probst A.J."/>
            <person name="Castelle C.J."/>
            <person name="Singh A."/>
            <person name="Brown C.T."/>
            <person name="Anantharaman K."/>
            <person name="Sharon I."/>
            <person name="Hug L.A."/>
            <person name="Burstein D."/>
            <person name="Emerson J.B."/>
            <person name="Thomas B.C."/>
            <person name="Banfield J.F."/>
        </authorList>
    </citation>
    <scope>NUCLEOTIDE SEQUENCE [LARGE SCALE GENOMIC DNA]</scope>
    <source>
        <strain evidence="2">CG1_02_44_10</strain>
    </source>
</reference>
<dbReference type="InterPro" id="IPR027434">
    <property type="entry name" value="Homing_endonucl"/>
</dbReference>
<evidence type="ECO:0000313" key="3">
    <source>
        <dbReference type="Proteomes" id="UP000182345"/>
    </source>
</evidence>